<organism evidence="3 4">
    <name type="scientific">Exophiala viscosa</name>
    <dbReference type="NCBI Taxonomy" id="2486360"/>
    <lineage>
        <taxon>Eukaryota</taxon>
        <taxon>Fungi</taxon>
        <taxon>Dikarya</taxon>
        <taxon>Ascomycota</taxon>
        <taxon>Pezizomycotina</taxon>
        <taxon>Eurotiomycetes</taxon>
        <taxon>Chaetothyriomycetidae</taxon>
        <taxon>Chaetothyriales</taxon>
        <taxon>Herpotrichiellaceae</taxon>
        <taxon>Exophiala</taxon>
    </lineage>
</organism>
<dbReference type="AlphaFoldDB" id="A0AAN6IAD1"/>
<accession>A0AAN6IAD1</accession>
<evidence type="ECO:0000313" key="4">
    <source>
        <dbReference type="Proteomes" id="UP001203852"/>
    </source>
</evidence>
<evidence type="ECO:0000256" key="1">
    <source>
        <dbReference type="SAM" id="MobiDB-lite"/>
    </source>
</evidence>
<protein>
    <recommendedName>
        <fullName evidence="2">Hypervirulence associated protein TUDOR domain-containing protein</fullName>
    </recommendedName>
</protein>
<keyword evidence="4" id="KW-1185">Reference proteome</keyword>
<comment type="caution">
    <text evidence="3">The sequence shown here is derived from an EMBL/GenBank/DDBJ whole genome shotgun (WGS) entry which is preliminary data.</text>
</comment>
<dbReference type="EMBL" id="MU404363">
    <property type="protein sequence ID" value="KAI1608574.1"/>
    <property type="molecule type" value="Genomic_DNA"/>
</dbReference>
<evidence type="ECO:0000259" key="2">
    <source>
        <dbReference type="Pfam" id="PF11160"/>
    </source>
</evidence>
<feature type="compositionally biased region" description="Basic and acidic residues" evidence="1">
    <location>
        <begin position="1"/>
        <end position="23"/>
    </location>
</feature>
<reference evidence="3" key="1">
    <citation type="journal article" date="2022" name="bioRxiv">
        <title>Deciphering the potential niche of two novel black yeast fungi from a biological soil crust based on their genomes, phenotypes, and melanin regulation.</title>
        <authorList>
            <consortium name="DOE Joint Genome Institute"/>
            <person name="Carr E.C."/>
            <person name="Barton Q."/>
            <person name="Grambo S."/>
            <person name="Sullivan M."/>
            <person name="Renfro C.M."/>
            <person name="Kuo A."/>
            <person name="Pangilinan J."/>
            <person name="Lipzen A."/>
            <person name="Keymanesh K."/>
            <person name="Savage E."/>
            <person name="Barry K."/>
            <person name="Grigoriev I.V."/>
            <person name="Riekhof W.R."/>
            <person name="Harris S.S."/>
        </authorList>
    </citation>
    <scope>NUCLEOTIDE SEQUENCE</scope>
    <source>
        <strain evidence="3">JF 03-4F</strain>
    </source>
</reference>
<feature type="compositionally biased region" description="Basic and acidic residues" evidence="1">
    <location>
        <begin position="109"/>
        <end position="122"/>
    </location>
</feature>
<proteinExistence type="predicted"/>
<gene>
    <name evidence="3" type="ORF">EDD36DRAFT_469454</name>
</gene>
<name>A0AAN6IAD1_9EURO</name>
<feature type="region of interest" description="Disordered" evidence="1">
    <location>
        <begin position="1"/>
        <end position="311"/>
    </location>
</feature>
<sequence>MPSKDKKYTDPKLREDVKEEIQQGDKGGAPGQWSARKAQMMAKEYKARGGDYTTPKEDKDESQKHLDKWTEEEWQTKEGSAHAKQKDGTQKRYLPKKAWEEMNEEEKEETEKKKQEGSKEGHQFVQNTPRAKSARKNAHEDGDQEDEKKGEDQKDASKRNTRSSTKKEDKKEDQGKKNGTENHKATKDDEKKDDQPGQKRSRTKSDKIDEDKDTKKKQKSNSGAAKSRSDKSSDDAPAPQGSSSRLPKKGQEVYWKSPQGFTDGTVVEVLKSGKEVDGKQVKASKDDPRIVVKSSKSGKTATHKAESVYFD</sequence>
<feature type="compositionally biased region" description="Basic and acidic residues" evidence="1">
    <location>
        <begin position="271"/>
        <end position="290"/>
    </location>
</feature>
<dbReference type="InterPro" id="IPR021331">
    <property type="entry name" value="Hva1_TUDOR"/>
</dbReference>
<dbReference type="Proteomes" id="UP001203852">
    <property type="component" value="Unassembled WGS sequence"/>
</dbReference>
<feature type="compositionally biased region" description="Basic and acidic residues" evidence="1">
    <location>
        <begin position="137"/>
        <end position="158"/>
    </location>
</feature>
<feature type="compositionally biased region" description="Basic and acidic residues" evidence="1">
    <location>
        <begin position="165"/>
        <end position="214"/>
    </location>
</feature>
<feature type="domain" description="Hypervirulence associated protein TUDOR" evidence="2">
    <location>
        <begin position="250"/>
        <end position="308"/>
    </location>
</feature>
<dbReference type="Pfam" id="PF11160">
    <property type="entry name" value="Hva1_TUDOR"/>
    <property type="match status" value="1"/>
</dbReference>
<feature type="compositionally biased region" description="Basic and acidic residues" evidence="1">
    <location>
        <begin position="43"/>
        <end position="90"/>
    </location>
</feature>
<evidence type="ECO:0000313" key="3">
    <source>
        <dbReference type="EMBL" id="KAI1608574.1"/>
    </source>
</evidence>